<evidence type="ECO:0008006" key="4">
    <source>
        <dbReference type="Google" id="ProtNLM"/>
    </source>
</evidence>
<comment type="caution">
    <text evidence="2">The sequence shown here is derived from an EMBL/GenBank/DDBJ whole genome shotgun (WGS) entry which is preliminary data.</text>
</comment>
<name>A0A419SFU3_9BACL</name>
<feature type="transmembrane region" description="Helical" evidence="1">
    <location>
        <begin position="117"/>
        <end position="143"/>
    </location>
</feature>
<dbReference type="Proteomes" id="UP000284219">
    <property type="component" value="Unassembled WGS sequence"/>
</dbReference>
<sequence>MFTRLARIISANSKYIWLGTLLFVGGSLLGYFNATLMEQVAKELMQQLEKIGDKIGEQGGGPLSMFWVIFQNNVLASLTMLGLGIFFCVFPVFALISNGILLGFMLKAFSMKGLNPLLILVVGILPHGIVELFAVILAAGLGIKYGTFVIRMFGNLFSNKRAGILTEFKENLEDLPFIVVSLIAMLFVAAVIESVVTPFLIYSVFGDLAG</sequence>
<protein>
    <recommendedName>
        <fullName evidence="4">Stage II sporulation protein M</fullName>
    </recommendedName>
</protein>
<evidence type="ECO:0000313" key="2">
    <source>
        <dbReference type="EMBL" id="RKD22661.1"/>
    </source>
</evidence>
<organism evidence="2 3">
    <name type="scientific">Ammoniphilus oxalaticus</name>
    <dbReference type="NCBI Taxonomy" id="66863"/>
    <lineage>
        <taxon>Bacteria</taxon>
        <taxon>Bacillati</taxon>
        <taxon>Bacillota</taxon>
        <taxon>Bacilli</taxon>
        <taxon>Bacillales</taxon>
        <taxon>Paenibacillaceae</taxon>
        <taxon>Aneurinibacillus group</taxon>
        <taxon>Ammoniphilus</taxon>
    </lineage>
</organism>
<evidence type="ECO:0000313" key="3">
    <source>
        <dbReference type="Proteomes" id="UP000284219"/>
    </source>
</evidence>
<feature type="transmembrane region" description="Helical" evidence="1">
    <location>
        <begin position="15"/>
        <end position="34"/>
    </location>
</feature>
<dbReference type="RefSeq" id="WP_120190138.1">
    <property type="nucleotide sequence ID" value="NZ_MCHY01000009.1"/>
</dbReference>
<reference evidence="2 3" key="1">
    <citation type="submission" date="2016-08" db="EMBL/GenBank/DDBJ databases">
        <title>Novel Firmicute Genomes.</title>
        <authorList>
            <person name="Poppleton D.I."/>
            <person name="Gribaldo S."/>
        </authorList>
    </citation>
    <scope>NUCLEOTIDE SEQUENCE [LARGE SCALE GENOMIC DNA]</scope>
    <source>
        <strain evidence="2 3">RAOx-1</strain>
    </source>
</reference>
<evidence type="ECO:0000256" key="1">
    <source>
        <dbReference type="SAM" id="Phobius"/>
    </source>
</evidence>
<feature type="transmembrane region" description="Helical" evidence="1">
    <location>
        <begin position="74"/>
        <end position="96"/>
    </location>
</feature>
<gene>
    <name evidence="2" type="ORF">BEP19_10415</name>
</gene>
<keyword evidence="1" id="KW-0812">Transmembrane</keyword>
<dbReference type="PANTHER" id="PTHR35337:SF1">
    <property type="entry name" value="SLR1478 PROTEIN"/>
    <property type="match status" value="1"/>
</dbReference>
<proteinExistence type="predicted"/>
<dbReference type="OrthoDB" id="161024at2"/>
<dbReference type="PANTHER" id="PTHR35337">
    <property type="entry name" value="SLR1478 PROTEIN"/>
    <property type="match status" value="1"/>
</dbReference>
<accession>A0A419SFU3</accession>
<keyword evidence="3" id="KW-1185">Reference proteome</keyword>
<feature type="transmembrane region" description="Helical" evidence="1">
    <location>
        <begin position="177"/>
        <end position="205"/>
    </location>
</feature>
<keyword evidence="1" id="KW-0472">Membrane</keyword>
<dbReference type="EMBL" id="MCHY01000009">
    <property type="protein sequence ID" value="RKD22661.1"/>
    <property type="molecule type" value="Genomic_DNA"/>
</dbReference>
<dbReference type="Pfam" id="PF01944">
    <property type="entry name" value="SpoIIM"/>
    <property type="match status" value="1"/>
</dbReference>
<dbReference type="AlphaFoldDB" id="A0A419SFU3"/>
<keyword evidence="1" id="KW-1133">Transmembrane helix</keyword>
<dbReference type="InterPro" id="IPR002798">
    <property type="entry name" value="SpoIIM-like"/>
</dbReference>